<evidence type="ECO:0000313" key="2">
    <source>
        <dbReference type="Proteomes" id="UP001326199"/>
    </source>
</evidence>
<protein>
    <submittedName>
        <fullName evidence="1">Uncharacterized protein</fullName>
    </submittedName>
</protein>
<name>A0ABR0HYH9_9PEZI</name>
<dbReference type="Proteomes" id="UP001326199">
    <property type="component" value="Unassembled WGS sequence"/>
</dbReference>
<organism evidence="1 2">
    <name type="scientific">Podospora pseudopauciseta</name>
    <dbReference type="NCBI Taxonomy" id="2093780"/>
    <lineage>
        <taxon>Eukaryota</taxon>
        <taxon>Fungi</taxon>
        <taxon>Dikarya</taxon>
        <taxon>Ascomycota</taxon>
        <taxon>Pezizomycotina</taxon>
        <taxon>Sordariomycetes</taxon>
        <taxon>Sordariomycetidae</taxon>
        <taxon>Sordariales</taxon>
        <taxon>Podosporaceae</taxon>
        <taxon>Podospora</taxon>
    </lineage>
</organism>
<comment type="caution">
    <text evidence="1">The sequence shown here is derived from an EMBL/GenBank/DDBJ whole genome shotgun (WGS) entry which is preliminary data.</text>
</comment>
<sequence length="62" mass="6787">MGVLFKNMKSSVAIRQYPAPTMSNKWCDHKTKHGCTAMVTAGIALCDHCQDGHCGFVDSQQT</sequence>
<accession>A0ABR0HYH9</accession>
<proteinExistence type="predicted"/>
<dbReference type="RefSeq" id="XP_062770478.1">
    <property type="nucleotide sequence ID" value="XM_062905223.1"/>
</dbReference>
<gene>
    <name evidence="1" type="ORF">QC763_0011190</name>
</gene>
<dbReference type="EMBL" id="JAFFHB010000001">
    <property type="protein sequence ID" value="KAK4673156.1"/>
    <property type="molecule type" value="Genomic_DNA"/>
</dbReference>
<keyword evidence="2" id="KW-1185">Reference proteome</keyword>
<evidence type="ECO:0000313" key="1">
    <source>
        <dbReference type="EMBL" id="KAK4673156.1"/>
    </source>
</evidence>
<reference evidence="1 2" key="1">
    <citation type="journal article" date="2023" name="bioRxiv">
        <title>High-quality genome assemblies of four members of thePodospora anserinaspecies complex.</title>
        <authorList>
            <person name="Ament-Velasquez S.L."/>
            <person name="Vogan A.A."/>
            <person name="Wallerman O."/>
            <person name="Hartmann F."/>
            <person name="Gautier V."/>
            <person name="Silar P."/>
            <person name="Giraud T."/>
            <person name="Johannesson H."/>
        </authorList>
    </citation>
    <scope>NUCLEOTIDE SEQUENCE [LARGE SCALE GENOMIC DNA]</scope>
    <source>
        <strain evidence="1 2">CBS 411.78</strain>
    </source>
</reference>
<dbReference type="GeneID" id="87925157"/>